<gene>
    <name evidence="1" type="ORF">FQA47_022747</name>
</gene>
<dbReference type="EMBL" id="WKFB01000356">
    <property type="protein sequence ID" value="KAF6725564.1"/>
    <property type="molecule type" value="Genomic_DNA"/>
</dbReference>
<reference evidence="1" key="1">
    <citation type="journal article" name="BMC Genomics">
        <title>Long-read sequencing and de novo genome assembly of marine medaka (Oryzias melastigma).</title>
        <authorList>
            <person name="Liang P."/>
            <person name="Saqib H.S.A."/>
            <person name="Ni X."/>
            <person name="Shen Y."/>
        </authorList>
    </citation>
    <scope>NUCLEOTIDE SEQUENCE</scope>
    <source>
        <strain evidence="1">Bigg-433</strain>
    </source>
</reference>
<sequence>MLPCFNCCTTVSFSLKCDQSSRLSLAAQMMPRGGIWRWTSALHTCSWWEMFCSGPLHMFSVTYLFEKQLHATFPINPHSSYFTKKVLKTNEYSTPEHLQT</sequence>
<comment type="caution">
    <text evidence="1">The sequence shown here is derived from an EMBL/GenBank/DDBJ whole genome shotgun (WGS) entry which is preliminary data.</text>
</comment>
<name>A0A834F942_ORYME</name>
<evidence type="ECO:0000313" key="2">
    <source>
        <dbReference type="Proteomes" id="UP000646548"/>
    </source>
</evidence>
<evidence type="ECO:0000313" key="1">
    <source>
        <dbReference type="EMBL" id="KAF6725564.1"/>
    </source>
</evidence>
<protein>
    <submittedName>
        <fullName evidence="1">Uncharacterized protein</fullName>
    </submittedName>
</protein>
<dbReference type="AlphaFoldDB" id="A0A834F942"/>
<accession>A0A834F942</accession>
<dbReference type="Proteomes" id="UP000646548">
    <property type="component" value="Unassembled WGS sequence"/>
</dbReference>
<proteinExistence type="predicted"/>
<organism evidence="1 2">
    <name type="scientific">Oryzias melastigma</name>
    <name type="common">Marine medaka</name>
    <dbReference type="NCBI Taxonomy" id="30732"/>
    <lineage>
        <taxon>Eukaryota</taxon>
        <taxon>Metazoa</taxon>
        <taxon>Chordata</taxon>
        <taxon>Craniata</taxon>
        <taxon>Vertebrata</taxon>
        <taxon>Euteleostomi</taxon>
        <taxon>Actinopterygii</taxon>
        <taxon>Neopterygii</taxon>
        <taxon>Teleostei</taxon>
        <taxon>Neoteleostei</taxon>
        <taxon>Acanthomorphata</taxon>
        <taxon>Ovalentaria</taxon>
        <taxon>Atherinomorphae</taxon>
        <taxon>Beloniformes</taxon>
        <taxon>Adrianichthyidae</taxon>
        <taxon>Oryziinae</taxon>
        <taxon>Oryzias</taxon>
    </lineage>
</organism>